<accession>A0A1B2AB71</accession>
<dbReference type="KEGG" id="ado:A6F68_00883"/>
<name>A0A1B2AB71_9SPHN</name>
<sequence length="286" mass="30880">MTVPAPDVTSMLHTEMQVTRGHVPDPVGIDAVRADGVTFGKDEFWFATPEGVRFHYQRGRGIIAEIPEGDLAYDDFRIFLWGTVYGAVAWLNGCFPLHASAIVSNGRAIAFTADSGGGKSTLAAALAARGFPHLCDDTLVLAMAGDRLVGVPDRKPLKLWADAARFIGADTGDQILGLPGKFYGKAARSADVAAPLTDLIVLVPGEKVAFVEAEAAAAKLKAFTEAMYRPAIAVVRGDEQVHGAWLFELLRSVRVWRFERPTSHLDHSQFDWLASALEQLPVGALR</sequence>
<keyword evidence="2" id="KW-1185">Reference proteome</keyword>
<dbReference type="EMBL" id="CP016591">
    <property type="protein sequence ID" value="ANY19409.1"/>
    <property type="molecule type" value="Genomic_DNA"/>
</dbReference>
<dbReference type="OrthoDB" id="3213869at2"/>
<reference evidence="1 2" key="1">
    <citation type="submission" date="2016-07" db="EMBL/GenBank/DDBJ databases">
        <title>Complete genome sequence of Altererythrobacter dongtanensis KCTC 22672, a type strain with esterase isolated from tidal flat.</title>
        <authorList>
            <person name="Cheng H."/>
            <person name="Wu Y.-H."/>
            <person name="Zhou P."/>
            <person name="Huo Y.-Y."/>
            <person name="Wang C.-S."/>
            <person name="Xu X.-W."/>
        </authorList>
    </citation>
    <scope>NUCLEOTIDE SEQUENCE [LARGE SCALE GENOMIC DNA]</scope>
    <source>
        <strain evidence="1 2">KCTC 22672</strain>
    </source>
</reference>
<proteinExistence type="predicted"/>
<dbReference type="STRING" id="692370.A6F68_00883"/>
<dbReference type="Gene3D" id="3.40.50.300">
    <property type="entry name" value="P-loop containing nucleotide triphosphate hydrolases"/>
    <property type="match status" value="1"/>
</dbReference>
<dbReference type="InterPro" id="IPR027417">
    <property type="entry name" value="P-loop_NTPase"/>
</dbReference>
<dbReference type="SUPFAM" id="SSF53795">
    <property type="entry name" value="PEP carboxykinase-like"/>
    <property type="match status" value="1"/>
</dbReference>
<organism evidence="1 2">
    <name type="scientific">Tsuneonella dongtanensis</name>
    <dbReference type="NCBI Taxonomy" id="692370"/>
    <lineage>
        <taxon>Bacteria</taxon>
        <taxon>Pseudomonadati</taxon>
        <taxon>Pseudomonadota</taxon>
        <taxon>Alphaproteobacteria</taxon>
        <taxon>Sphingomonadales</taxon>
        <taxon>Erythrobacteraceae</taxon>
        <taxon>Tsuneonella</taxon>
    </lineage>
</organism>
<evidence type="ECO:0000313" key="2">
    <source>
        <dbReference type="Proteomes" id="UP000092932"/>
    </source>
</evidence>
<gene>
    <name evidence="1" type="ORF">A6F68_00883</name>
</gene>
<evidence type="ECO:0000313" key="1">
    <source>
        <dbReference type="EMBL" id="ANY19409.1"/>
    </source>
</evidence>
<dbReference type="PATRIC" id="fig|692370.5.peg.900"/>
<dbReference type="AlphaFoldDB" id="A0A1B2AB71"/>
<dbReference type="Proteomes" id="UP000092932">
    <property type="component" value="Chromosome"/>
</dbReference>
<evidence type="ECO:0008006" key="3">
    <source>
        <dbReference type="Google" id="ProtNLM"/>
    </source>
</evidence>
<protein>
    <recommendedName>
        <fullName evidence="3">HPr kinase/phosphorylase</fullName>
    </recommendedName>
</protein>